<keyword evidence="5" id="KW-1185">Reference proteome</keyword>
<evidence type="ECO:0000313" key="5">
    <source>
        <dbReference type="Proteomes" id="UP001596410"/>
    </source>
</evidence>
<keyword evidence="3" id="KW-0820">tRNA-binding</keyword>
<keyword evidence="3" id="KW-0694">RNA-binding</keyword>
<dbReference type="HAMAP" id="MF_01539">
    <property type="entry name" value="TmcAL"/>
    <property type="match status" value="1"/>
</dbReference>
<dbReference type="Pfam" id="PF05636">
    <property type="entry name" value="HIGH_NTase1"/>
    <property type="match status" value="1"/>
</dbReference>
<dbReference type="NCBIfam" id="NF010191">
    <property type="entry name" value="PRK13670.1"/>
    <property type="match status" value="1"/>
</dbReference>
<sequence>MNSCGIIVEYNPFHNGHQYHIMKSKEESQADCVIAVMSGQFLQRGEPAIIDKWHRSRAALQSGVDLVVELPYLFAVQHSDYFSKGAVLTLDALGVNSICFGSENGSISPFLESYDHLSQNATLYEKSLRESLNEGNSYPEAARTANEAIGISTSNFDFSAPNNILGYSYVKQIFNYAPSIEPLTVERKESQYHDSTISGQMASATSIRKEILNNNQITEQAASTLPDATIEELISYYNQTHLWHEWDKYFDLLHYKLSTISLADLKEIHGVDEGLEYRLKQAIKSSTSFMDFMERIKTKRYTWTRLQRTCTHILVGLTKTEATKHLNTNSAPYVRILGMNHIGQRYLSEYKKKMTVPLITQPQQLTHSLLDIEEKSTAAYYSPLSAKQRVHQYHNEFGPPLRILQ</sequence>
<comment type="similarity">
    <text evidence="3">Belongs to the TmcAL family.</text>
</comment>
<feature type="binding site" evidence="3">
    <location>
        <position position="187"/>
    </location>
    <ligand>
        <name>ATP</name>
        <dbReference type="ChEBI" id="CHEBI:30616"/>
    </ligand>
</feature>
<dbReference type="PANTHER" id="PTHR37825:SF1">
    <property type="entry name" value="TRNA(MET) CYTIDINE ACETATE LIGASE"/>
    <property type="match status" value="1"/>
</dbReference>
<evidence type="ECO:0000313" key="4">
    <source>
        <dbReference type="EMBL" id="MFC7061314.1"/>
    </source>
</evidence>
<dbReference type="SUPFAM" id="SSF52374">
    <property type="entry name" value="Nucleotidylyl transferase"/>
    <property type="match status" value="1"/>
</dbReference>
<accession>A0ABW2EJZ8</accession>
<dbReference type="RefSeq" id="WP_204707916.1">
    <property type="nucleotide sequence ID" value="NZ_JBHSZV010000013.1"/>
</dbReference>
<gene>
    <name evidence="3" type="primary">tmcAL</name>
    <name evidence="4" type="ORF">ACFQIC_05505</name>
</gene>
<keyword evidence="2 3" id="KW-0819">tRNA processing</keyword>
<feature type="binding site" evidence="3">
    <location>
        <begin position="7"/>
        <end position="20"/>
    </location>
    <ligand>
        <name>ATP</name>
        <dbReference type="ChEBI" id="CHEBI:30616"/>
    </ligand>
</feature>
<reference evidence="5" key="1">
    <citation type="journal article" date="2019" name="Int. J. Syst. Evol. Microbiol.">
        <title>The Global Catalogue of Microorganisms (GCM) 10K type strain sequencing project: providing services to taxonomists for standard genome sequencing and annotation.</title>
        <authorList>
            <consortium name="The Broad Institute Genomics Platform"/>
            <consortium name="The Broad Institute Genome Sequencing Center for Infectious Disease"/>
            <person name="Wu L."/>
            <person name="Ma J."/>
        </authorList>
    </citation>
    <scope>NUCLEOTIDE SEQUENCE [LARGE SCALE GENOMIC DNA]</scope>
    <source>
        <strain evidence="5">CGMCC 4.1621</strain>
    </source>
</reference>
<keyword evidence="3" id="KW-0067">ATP-binding</keyword>
<proteinExistence type="inferred from homology"/>
<dbReference type="InterPro" id="IPR008513">
    <property type="entry name" value="tRNA(Met)_cyd_acetate_ligase"/>
</dbReference>
<feature type="binding site" evidence="3">
    <location>
        <position position="162"/>
    </location>
    <ligand>
        <name>ATP</name>
        <dbReference type="ChEBI" id="CHEBI:30616"/>
    </ligand>
</feature>
<evidence type="ECO:0000256" key="3">
    <source>
        <dbReference type="HAMAP-Rule" id="MF_01539"/>
    </source>
</evidence>
<name>A0ABW2EJZ8_9BACI</name>
<dbReference type="Proteomes" id="UP001596410">
    <property type="component" value="Unassembled WGS sequence"/>
</dbReference>
<comment type="subcellular location">
    <subcellularLocation>
        <location evidence="3">Cytoplasm</location>
    </subcellularLocation>
</comment>
<dbReference type="Gene3D" id="3.40.50.620">
    <property type="entry name" value="HUPs"/>
    <property type="match status" value="1"/>
</dbReference>
<evidence type="ECO:0000256" key="2">
    <source>
        <dbReference type="ARBA" id="ARBA00022694"/>
    </source>
</evidence>
<dbReference type="PANTHER" id="PTHR37825">
    <property type="entry name" value="TRNA(MET) CYTIDINE ACETATE LIGASE"/>
    <property type="match status" value="1"/>
</dbReference>
<comment type="function">
    <text evidence="3">Catalyzes the formation of N(4)-acetylcytidine (ac(4)C) at the wobble position of elongator tRNA(Met), using acetate and ATP as substrates. First activates an acetate ion to form acetyladenylate (Ac-AMP) and then transfers the acetyl group to tRNA to form ac(4)C34.</text>
</comment>
<dbReference type="EC" id="6.3.4.-" evidence="3"/>
<evidence type="ECO:0000256" key="1">
    <source>
        <dbReference type="ARBA" id="ARBA00022598"/>
    </source>
</evidence>
<protein>
    <recommendedName>
        <fullName evidence="3">tRNA(Met) cytidine acetate ligase</fullName>
        <ecNumber evidence="3">6.3.4.-</ecNumber>
    </recommendedName>
</protein>
<keyword evidence="3" id="KW-0963">Cytoplasm</keyword>
<keyword evidence="3" id="KW-0547">Nucleotide-binding</keyword>
<organism evidence="4 5">
    <name type="scientific">Halobacillus seohaensis</name>
    <dbReference type="NCBI Taxonomy" id="447421"/>
    <lineage>
        <taxon>Bacteria</taxon>
        <taxon>Bacillati</taxon>
        <taxon>Bacillota</taxon>
        <taxon>Bacilli</taxon>
        <taxon>Bacillales</taxon>
        <taxon>Bacillaceae</taxon>
        <taxon>Halobacillus</taxon>
    </lineage>
</organism>
<dbReference type="InterPro" id="IPR014729">
    <property type="entry name" value="Rossmann-like_a/b/a_fold"/>
</dbReference>
<comment type="catalytic activity">
    <reaction evidence="3">
        <text>cytidine(34) in elongator tRNA(Met) + acetate + ATP = N(4)-acetylcytidine(34) in elongator tRNA(Met) + AMP + diphosphate</text>
        <dbReference type="Rhea" id="RHEA:58144"/>
        <dbReference type="Rhea" id="RHEA-COMP:10693"/>
        <dbReference type="Rhea" id="RHEA-COMP:10694"/>
        <dbReference type="ChEBI" id="CHEBI:30089"/>
        <dbReference type="ChEBI" id="CHEBI:30616"/>
        <dbReference type="ChEBI" id="CHEBI:33019"/>
        <dbReference type="ChEBI" id="CHEBI:74900"/>
        <dbReference type="ChEBI" id="CHEBI:82748"/>
        <dbReference type="ChEBI" id="CHEBI:456215"/>
    </reaction>
</comment>
<comment type="caution">
    <text evidence="3">Lacks conserved residue(s) required for the propagation of feature annotation.</text>
</comment>
<dbReference type="EMBL" id="JBHSZV010000013">
    <property type="protein sequence ID" value="MFC7061314.1"/>
    <property type="molecule type" value="Genomic_DNA"/>
</dbReference>
<feature type="binding site" evidence="3">
    <location>
        <position position="101"/>
    </location>
    <ligand>
        <name>ATP</name>
        <dbReference type="ChEBI" id="CHEBI:30616"/>
    </ligand>
</feature>
<keyword evidence="1 3" id="KW-0436">Ligase</keyword>
<comment type="caution">
    <text evidence="4">The sequence shown here is derived from an EMBL/GenBank/DDBJ whole genome shotgun (WGS) entry which is preliminary data.</text>
</comment>